<proteinExistence type="predicted"/>
<dbReference type="InterPro" id="IPR032350">
    <property type="entry name" value="Nbr1_FW"/>
</dbReference>
<dbReference type="AlphaFoldDB" id="A0A7C4KFA6"/>
<dbReference type="EMBL" id="DSYK01000031">
    <property type="protein sequence ID" value="HGS20362.1"/>
    <property type="molecule type" value="Genomic_DNA"/>
</dbReference>
<reference evidence="2" key="1">
    <citation type="journal article" date="2020" name="mSystems">
        <title>Genome- and Community-Level Interaction Insights into Carbon Utilization and Element Cycling Functions of Hydrothermarchaeota in Hydrothermal Sediment.</title>
        <authorList>
            <person name="Zhou Z."/>
            <person name="Liu Y."/>
            <person name="Xu W."/>
            <person name="Pan J."/>
            <person name="Luo Z.H."/>
            <person name="Li M."/>
        </authorList>
    </citation>
    <scope>NUCLEOTIDE SEQUENCE [LARGE SCALE GENOMIC DNA]</scope>
    <source>
        <strain evidence="2">SpSt-573</strain>
    </source>
</reference>
<dbReference type="Pfam" id="PF16158">
    <property type="entry name" value="N_BRCA1_IG"/>
    <property type="match status" value="1"/>
</dbReference>
<evidence type="ECO:0000313" key="2">
    <source>
        <dbReference type="EMBL" id="HGS20362.1"/>
    </source>
</evidence>
<gene>
    <name evidence="2" type="ORF">ENT37_00650</name>
</gene>
<dbReference type="PROSITE" id="PS51257">
    <property type="entry name" value="PROKAR_LIPOPROTEIN"/>
    <property type="match status" value="1"/>
</dbReference>
<organism evidence="2">
    <name type="scientific">Anaerolinea thermolimosa</name>
    <dbReference type="NCBI Taxonomy" id="229919"/>
    <lineage>
        <taxon>Bacteria</taxon>
        <taxon>Bacillati</taxon>
        <taxon>Chloroflexota</taxon>
        <taxon>Anaerolineae</taxon>
        <taxon>Anaerolineales</taxon>
        <taxon>Anaerolineaceae</taxon>
        <taxon>Anaerolinea</taxon>
    </lineage>
</organism>
<comment type="caution">
    <text evidence="2">The sequence shown here is derived from an EMBL/GenBank/DDBJ whole genome shotgun (WGS) entry which is preliminary data.</text>
</comment>
<accession>A0A7C4KFA6</accession>
<dbReference type="Gene3D" id="2.60.40.10">
    <property type="entry name" value="Immunoglobulins"/>
    <property type="match status" value="1"/>
</dbReference>
<sequence>MIRKTIWILPLMILLTACNIGGGQGIVSTQDVALTLDAARTQAAQTVAAEIASRATATPLPPTATLAPTATELPSPTALPTFTPSNTPPPPPTATNTFIPFTPTNTATSTPTDYSCSVTFVSPATGTTFSPRTDFDAKWTLKNTGTQTWLVSEIDYKYLSGDKMHKYNDLYDLPKEVKSGESVDIIVDMLSPEKAGSYKAVWGLVRGSRTICEFSVNITVK</sequence>
<evidence type="ECO:0000259" key="1">
    <source>
        <dbReference type="Pfam" id="PF16158"/>
    </source>
</evidence>
<dbReference type="InterPro" id="IPR013783">
    <property type="entry name" value="Ig-like_fold"/>
</dbReference>
<protein>
    <recommendedName>
        <fullName evidence="1">Nbr1 FW domain-containing protein</fullName>
    </recommendedName>
</protein>
<feature type="domain" description="Nbr1 FW" evidence="1">
    <location>
        <begin position="125"/>
        <end position="219"/>
    </location>
</feature>
<name>A0A7C4KFA6_9CHLR</name>